<evidence type="ECO:0000259" key="21">
    <source>
        <dbReference type="PROSITE" id="PS50071"/>
    </source>
</evidence>
<keyword evidence="10 15" id="KW-0371">Homeobox</keyword>
<comment type="caution">
    <text evidence="17">Lacks conserved residue(s) required for the propagation of feature annotation.</text>
</comment>
<evidence type="ECO:0000256" key="13">
    <source>
        <dbReference type="ARBA" id="ARBA00023180"/>
    </source>
</evidence>
<dbReference type="GO" id="GO:0016020">
    <property type="term" value="C:membrane"/>
    <property type="evidence" value="ECO:0007669"/>
    <property type="project" value="InterPro"/>
</dbReference>
<dbReference type="Gene3D" id="1.10.10.60">
    <property type="entry name" value="Homeodomain-like"/>
    <property type="match status" value="1"/>
</dbReference>
<feature type="compositionally biased region" description="Basic residues" evidence="19">
    <location>
        <begin position="356"/>
        <end position="371"/>
    </location>
</feature>
<dbReference type="FunFam" id="2.10.110.10:FF:000023">
    <property type="entry name" value="LIM homeobox 6"/>
    <property type="match status" value="1"/>
</dbReference>
<feature type="compositionally biased region" description="Polar residues" evidence="19">
    <location>
        <begin position="398"/>
        <end position="411"/>
    </location>
</feature>
<evidence type="ECO:0000256" key="15">
    <source>
        <dbReference type="PROSITE-ProRule" id="PRU00108"/>
    </source>
</evidence>
<dbReference type="Pfam" id="PF01401">
    <property type="entry name" value="Peptidase_M2"/>
    <property type="match status" value="1"/>
</dbReference>
<reference evidence="22" key="1">
    <citation type="submission" date="2023-10" db="EMBL/GenBank/DDBJ databases">
        <title>Genome assemblies of two species of porcelain crab, Petrolisthes cinctipes and Petrolisthes manimaculis (Anomura: Porcellanidae).</title>
        <authorList>
            <person name="Angst P."/>
        </authorList>
    </citation>
    <scope>NUCLEOTIDE SEQUENCE</scope>
    <source>
        <strain evidence="22">PB745_01</strain>
        <tissue evidence="22">Gill</tissue>
    </source>
</reference>
<feature type="domain" description="LIM zinc-binding" evidence="20">
    <location>
        <begin position="221"/>
        <end position="283"/>
    </location>
</feature>
<evidence type="ECO:0000256" key="2">
    <source>
        <dbReference type="ARBA" id="ARBA00008139"/>
    </source>
</evidence>
<keyword evidence="13" id="KW-0325">Glycoprotein</keyword>
<dbReference type="PANTHER" id="PTHR24208:SF127">
    <property type="entry name" value="LIM_HOMEOBOX PROTEIN AWH"/>
    <property type="match status" value="1"/>
</dbReference>
<dbReference type="GO" id="GO:0000977">
    <property type="term" value="F:RNA polymerase II transcription regulatory region sequence-specific DNA binding"/>
    <property type="evidence" value="ECO:0007669"/>
    <property type="project" value="TreeGrafter"/>
</dbReference>
<dbReference type="GO" id="GO:0030182">
    <property type="term" value="P:neuron differentiation"/>
    <property type="evidence" value="ECO:0007669"/>
    <property type="project" value="TreeGrafter"/>
</dbReference>
<accession>A0AAE1F0V0</accession>
<dbReference type="PANTHER" id="PTHR24208">
    <property type="entry name" value="LIM/HOMEOBOX PROTEIN LHX"/>
    <property type="match status" value="1"/>
</dbReference>
<evidence type="ECO:0008006" key="24">
    <source>
        <dbReference type="Google" id="ProtNLM"/>
    </source>
</evidence>
<comment type="similarity">
    <text evidence="2 17">Belongs to the peptidase M2 family.</text>
</comment>
<evidence type="ECO:0000256" key="14">
    <source>
        <dbReference type="ARBA" id="ARBA00023242"/>
    </source>
</evidence>
<keyword evidence="11" id="KW-1015">Disulfide bond</keyword>
<gene>
    <name evidence="22" type="ORF">Pcinc_029460</name>
</gene>
<keyword evidence="6 16" id="KW-0862">Zinc</keyword>
<evidence type="ECO:0000256" key="3">
    <source>
        <dbReference type="ARBA" id="ARBA00022723"/>
    </source>
</evidence>
<sequence length="411" mass="47063">MAALTGGRRMDASVIREYFKPLETWLINDNQKHGEFIGWETDEDTPTPEHTYHLVIPTSTHHHHQYTSPVHINTIRTYHHYTSPPPVHINTIRTHYQFASPPLPVHITSTHHQYQFTSPPLEHITSTHHYQYTILPRENINNNKNNNNNQYTSPPPVHITRTHYQDTSTPLEHITSTHQHYQFTSPGHITRTHYQYTSPPPPPPVHITTTRAHHQDTNFGARCAKCCRSIGAADWVRRARDRVYHLACFACDACKRQLSTGEEFALHDSRVLCKQHYLESIEGGASSNDESDGSGKTKSKRVRTTFSDEQLQVLQANFQIDSNPDGQDLERIAQITGLSKRVTQVWFQNNRARQKKYMTQGKRHPVHHHPHQQQQQQQQQQQGPGATGGHDSHLSPAASPSTTWPLSFVTP</sequence>
<evidence type="ECO:0000256" key="12">
    <source>
        <dbReference type="ARBA" id="ARBA00023163"/>
    </source>
</evidence>
<evidence type="ECO:0000256" key="11">
    <source>
        <dbReference type="ARBA" id="ARBA00023157"/>
    </source>
</evidence>
<dbReference type="SMART" id="SM00132">
    <property type="entry name" value="LIM"/>
    <property type="match status" value="1"/>
</dbReference>
<dbReference type="Proteomes" id="UP001286313">
    <property type="component" value="Unassembled WGS sequence"/>
</dbReference>
<dbReference type="CDD" id="cd00086">
    <property type="entry name" value="homeodomain"/>
    <property type="match status" value="1"/>
</dbReference>
<dbReference type="FunFam" id="1.10.10.60:FF:000027">
    <property type="entry name" value="LIM/homeobox protein Lhx9"/>
    <property type="match status" value="1"/>
</dbReference>
<evidence type="ECO:0000256" key="8">
    <source>
        <dbReference type="ARBA" id="ARBA00023038"/>
    </source>
</evidence>
<dbReference type="InterPro" id="IPR009057">
    <property type="entry name" value="Homeodomain-like_sf"/>
</dbReference>
<dbReference type="InterPro" id="IPR001548">
    <property type="entry name" value="Peptidase_M2"/>
</dbReference>
<comment type="caution">
    <text evidence="22">The sequence shown here is derived from an EMBL/GenBank/DDBJ whole genome shotgun (WGS) entry which is preliminary data.</text>
</comment>
<evidence type="ECO:0000256" key="7">
    <source>
        <dbReference type="ARBA" id="ARBA00023015"/>
    </source>
</evidence>
<dbReference type="InterPro" id="IPR001781">
    <property type="entry name" value="Znf_LIM"/>
</dbReference>
<dbReference type="GO" id="GO:0046872">
    <property type="term" value="F:metal ion binding"/>
    <property type="evidence" value="ECO:0007669"/>
    <property type="project" value="UniProtKB-KW"/>
</dbReference>
<dbReference type="SUPFAM" id="SSF46689">
    <property type="entry name" value="Homeodomain-like"/>
    <property type="match status" value="1"/>
</dbReference>
<evidence type="ECO:0000256" key="1">
    <source>
        <dbReference type="ARBA" id="ARBA00004123"/>
    </source>
</evidence>
<feature type="region of interest" description="Disordered" evidence="19">
    <location>
        <begin position="356"/>
        <end position="411"/>
    </location>
</feature>
<dbReference type="GO" id="GO:0006508">
    <property type="term" value="P:proteolysis"/>
    <property type="evidence" value="ECO:0007669"/>
    <property type="project" value="InterPro"/>
</dbReference>
<evidence type="ECO:0000313" key="23">
    <source>
        <dbReference type="Proteomes" id="UP001286313"/>
    </source>
</evidence>
<keyword evidence="8 16" id="KW-0440">LIM domain</keyword>
<dbReference type="PROSITE" id="PS50023">
    <property type="entry name" value="LIM_DOMAIN_2"/>
    <property type="match status" value="1"/>
</dbReference>
<evidence type="ECO:0000256" key="18">
    <source>
        <dbReference type="RuleBase" id="RU000682"/>
    </source>
</evidence>
<keyword evidence="4" id="KW-0732">Signal</keyword>
<proteinExistence type="inferred from homology"/>
<dbReference type="SUPFAM" id="SSF55486">
    <property type="entry name" value="Metalloproteases ('zincins'), catalytic domain"/>
    <property type="match status" value="1"/>
</dbReference>
<evidence type="ECO:0000259" key="20">
    <source>
        <dbReference type="PROSITE" id="PS50023"/>
    </source>
</evidence>
<evidence type="ECO:0000256" key="6">
    <source>
        <dbReference type="ARBA" id="ARBA00022833"/>
    </source>
</evidence>
<name>A0AAE1F0V0_PETCI</name>
<keyword evidence="9 15" id="KW-0238">DNA-binding</keyword>
<dbReference type="EMBL" id="JAWQEG010003705">
    <property type="protein sequence ID" value="KAK3864875.1"/>
    <property type="molecule type" value="Genomic_DNA"/>
</dbReference>
<keyword evidence="5" id="KW-0677">Repeat</keyword>
<comment type="subcellular location">
    <subcellularLocation>
        <location evidence="1 15 18">Nucleus</location>
    </subcellularLocation>
</comment>
<dbReference type="SUPFAM" id="SSF57716">
    <property type="entry name" value="Glucocorticoid receptor-like (DNA-binding domain)"/>
    <property type="match status" value="1"/>
</dbReference>
<dbReference type="Pfam" id="PF00046">
    <property type="entry name" value="Homeodomain"/>
    <property type="match status" value="1"/>
</dbReference>
<dbReference type="CDD" id="cd09379">
    <property type="entry name" value="LIM2_AWH"/>
    <property type="match status" value="1"/>
</dbReference>
<dbReference type="PROSITE" id="PS52011">
    <property type="entry name" value="PEPTIDASE_M2"/>
    <property type="match status" value="1"/>
</dbReference>
<dbReference type="GO" id="GO:0008241">
    <property type="term" value="F:peptidyl-dipeptidase activity"/>
    <property type="evidence" value="ECO:0007669"/>
    <property type="project" value="InterPro"/>
</dbReference>
<evidence type="ECO:0000256" key="16">
    <source>
        <dbReference type="PROSITE-ProRule" id="PRU00125"/>
    </source>
</evidence>
<dbReference type="GO" id="GO:0000981">
    <property type="term" value="F:DNA-binding transcription factor activity, RNA polymerase II-specific"/>
    <property type="evidence" value="ECO:0007669"/>
    <property type="project" value="TreeGrafter"/>
</dbReference>
<dbReference type="PROSITE" id="PS00478">
    <property type="entry name" value="LIM_DOMAIN_1"/>
    <property type="match status" value="1"/>
</dbReference>
<dbReference type="AlphaFoldDB" id="A0AAE1F0V0"/>
<dbReference type="InterPro" id="IPR001356">
    <property type="entry name" value="HD"/>
</dbReference>
<feature type="domain" description="Homeobox" evidence="21">
    <location>
        <begin position="297"/>
        <end position="357"/>
    </location>
</feature>
<evidence type="ECO:0000313" key="22">
    <source>
        <dbReference type="EMBL" id="KAK3864875.1"/>
    </source>
</evidence>
<feature type="region of interest" description="Disordered" evidence="19">
    <location>
        <begin position="283"/>
        <end position="303"/>
    </location>
</feature>
<evidence type="ECO:0000256" key="4">
    <source>
        <dbReference type="ARBA" id="ARBA00022729"/>
    </source>
</evidence>
<dbReference type="GO" id="GO:0005634">
    <property type="term" value="C:nucleus"/>
    <property type="evidence" value="ECO:0007669"/>
    <property type="project" value="UniProtKB-SubCell"/>
</dbReference>
<evidence type="ECO:0000256" key="19">
    <source>
        <dbReference type="SAM" id="MobiDB-lite"/>
    </source>
</evidence>
<organism evidence="22 23">
    <name type="scientific">Petrolisthes cinctipes</name>
    <name type="common">Flat porcelain crab</name>
    <dbReference type="NCBI Taxonomy" id="88211"/>
    <lineage>
        <taxon>Eukaryota</taxon>
        <taxon>Metazoa</taxon>
        <taxon>Ecdysozoa</taxon>
        <taxon>Arthropoda</taxon>
        <taxon>Crustacea</taxon>
        <taxon>Multicrustacea</taxon>
        <taxon>Malacostraca</taxon>
        <taxon>Eumalacostraca</taxon>
        <taxon>Eucarida</taxon>
        <taxon>Decapoda</taxon>
        <taxon>Pleocyemata</taxon>
        <taxon>Anomura</taxon>
        <taxon>Galatheoidea</taxon>
        <taxon>Porcellanidae</taxon>
        <taxon>Petrolisthes</taxon>
    </lineage>
</organism>
<dbReference type="Gene3D" id="2.10.110.10">
    <property type="entry name" value="Cysteine Rich Protein"/>
    <property type="match status" value="1"/>
</dbReference>
<dbReference type="SMART" id="SM00389">
    <property type="entry name" value="HOX"/>
    <property type="match status" value="1"/>
</dbReference>
<evidence type="ECO:0000256" key="17">
    <source>
        <dbReference type="PROSITE-ProRule" id="PRU01355"/>
    </source>
</evidence>
<keyword evidence="12" id="KW-0804">Transcription</keyword>
<evidence type="ECO:0000256" key="9">
    <source>
        <dbReference type="ARBA" id="ARBA00023125"/>
    </source>
</evidence>
<keyword evidence="7" id="KW-0805">Transcription regulation</keyword>
<dbReference type="InterPro" id="IPR050453">
    <property type="entry name" value="LIM_Homeobox_TF"/>
</dbReference>
<feature type="DNA-binding region" description="Homeobox" evidence="15">
    <location>
        <begin position="299"/>
        <end position="358"/>
    </location>
</feature>
<keyword evidence="23" id="KW-1185">Reference proteome</keyword>
<evidence type="ECO:0000256" key="10">
    <source>
        <dbReference type="ARBA" id="ARBA00023155"/>
    </source>
</evidence>
<dbReference type="GO" id="GO:0008237">
    <property type="term" value="F:metallopeptidase activity"/>
    <property type="evidence" value="ECO:0007669"/>
    <property type="project" value="InterPro"/>
</dbReference>
<evidence type="ECO:0000256" key="5">
    <source>
        <dbReference type="ARBA" id="ARBA00022737"/>
    </source>
</evidence>
<keyword evidence="14 15" id="KW-0539">Nucleus</keyword>
<feature type="compositionally biased region" description="Low complexity" evidence="19">
    <location>
        <begin position="372"/>
        <end position="382"/>
    </location>
</feature>
<dbReference type="Pfam" id="PF00412">
    <property type="entry name" value="LIM"/>
    <property type="match status" value="1"/>
</dbReference>
<keyword evidence="3 16" id="KW-0479">Metal-binding</keyword>
<protein>
    <recommendedName>
        <fullName evidence="24">LIM/homeobox protein Awh</fullName>
    </recommendedName>
</protein>
<dbReference type="PROSITE" id="PS50071">
    <property type="entry name" value="HOMEOBOX_2"/>
    <property type="match status" value="1"/>
</dbReference>